<evidence type="ECO:0000313" key="2">
    <source>
        <dbReference type="EMBL" id="GGH81143.1"/>
    </source>
</evidence>
<organism evidence="2 3">
    <name type="scientific">Pullulanibacillus pueri</name>
    <dbReference type="NCBI Taxonomy" id="1437324"/>
    <lineage>
        <taxon>Bacteria</taxon>
        <taxon>Bacillati</taxon>
        <taxon>Bacillota</taxon>
        <taxon>Bacilli</taxon>
        <taxon>Bacillales</taxon>
        <taxon>Sporolactobacillaceae</taxon>
        <taxon>Pullulanibacillus</taxon>
    </lineage>
</organism>
<feature type="transmembrane region" description="Helical" evidence="1">
    <location>
        <begin position="42"/>
        <end position="59"/>
    </location>
</feature>
<dbReference type="AlphaFoldDB" id="A0A8J2ZVR1"/>
<keyword evidence="3" id="KW-1185">Reference proteome</keyword>
<accession>A0A8J2ZVR1</accession>
<name>A0A8J2ZVR1_9BACL</name>
<feature type="transmembrane region" description="Helical" evidence="1">
    <location>
        <begin position="15"/>
        <end position="36"/>
    </location>
</feature>
<gene>
    <name evidence="2" type="ORF">GCM10007096_18590</name>
</gene>
<keyword evidence="1" id="KW-1133">Transmembrane helix</keyword>
<evidence type="ECO:0000313" key="3">
    <source>
        <dbReference type="Proteomes" id="UP000656813"/>
    </source>
</evidence>
<proteinExistence type="predicted"/>
<sequence length="66" mass="7694">MEEGTLMNVKIMKEILQFLVAAIISCFIFGILGFMLFKRVDWGLFIVYIFAGILARYVMMKRNPQN</sequence>
<reference evidence="2" key="1">
    <citation type="journal article" date="2014" name="Int. J. Syst. Evol. Microbiol.">
        <title>Complete genome sequence of Corynebacterium casei LMG S-19264T (=DSM 44701T), isolated from a smear-ripened cheese.</title>
        <authorList>
            <consortium name="US DOE Joint Genome Institute (JGI-PGF)"/>
            <person name="Walter F."/>
            <person name="Albersmeier A."/>
            <person name="Kalinowski J."/>
            <person name="Ruckert C."/>
        </authorList>
    </citation>
    <scope>NUCLEOTIDE SEQUENCE</scope>
    <source>
        <strain evidence="2">CGMCC 1.12777</strain>
    </source>
</reference>
<keyword evidence="1" id="KW-0472">Membrane</keyword>
<dbReference type="EMBL" id="BMFV01000012">
    <property type="protein sequence ID" value="GGH81143.1"/>
    <property type="molecule type" value="Genomic_DNA"/>
</dbReference>
<protein>
    <submittedName>
        <fullName evidence="2">Uncharacterized protein</fullName>
    </submittedName>
</protein>
<reference evidence="2" key="2">
    <citation type="submission" date="2020-09" db="EMBL/GenBank/DDBJ databases">
        <authorList>
            <person name="Sun Q."/>
            <person name="Zhou Y."/>
        </authorList>
    </citation>
    <scope>NUCLEOTIDE SEQUENCE</scope>
    <source>
        <strain evidence="2">CGMCC 1.12777</strain>
    </source>
</reference>
<comment type="caution">
    <text evidence="2">The sequence shown here is derived from an EMBL/GenBank/DDBJ whole genome shotgun (WGS) entry which is preliminary data.</text>
</comment>
<evidence type="ECO:0000256" key="1">
    <source>
        <dbReference type="SAM" id="Phobius"/>
    </source>
</evidence>
<dbReference type="Proteomes" id="UP000656813">
    <property type="component" value="Unassembled WGS sequence"/>
</dbReference>
<keyword evidence="1" id="KW-0812">Transmembrane</keyword>